<dbReference type="Gene3D" id="3.40.190.10">
    <property type="entry name" value="Periplasmic binding protein-like II"/>
    <property type="match status" value="2"/>
</dbReference>
<dbReference type="InterPro" id="IPR027939">
    <property type="entry name" value="NMT1/THI5"/>
</dbReference>
<dbReference type="SUPFAM" id="SSF53850">
    <property type="entry name" value="Periplasmic binding protein-like II"/>
    <property type="match status" value="1"/>
</dbReference>
<dbReference type="Pfam" id="PF09084">
    <property type="entry name" value="NMT1"/>
    <property type="match status" value="1"/>
</dbReference>
<dbReference type="PANTHER" id="PTHR31528:SF15">
    <property type="entry name" value="RIBOFLAVIN-BINDING PROTEIN RIBY"/>
    <property type="match status" value="1"/>
</dbReference>
<comment type="caution">
    <text evidence="2">The sequence shown here is derived from an EMBL/GenBank/DDBJ whole genome shotgun (WGS) entry which is preliminary data.</text>
</comment>
<proteinExistence type="predicted"/>
<evidence type="ECO:0000313" key="2">
    <source>
        <dbReference type="EMBL" id="RWX81152.1"/>
    </source>
</evidence>
<dbReference type="GO" id="GO:0009228">
    <property type="term" value="P:thiamine biosynthetic process"/>
    <property type="evidence" value="ECO:0007669"/>
    <property type="project" value="InterPro"/>
</dbReference>
<feature type="domain" description="SsuA/THI5-like" evidence="1">
    <location>
        <begin position="143"/>
        <end position="357"/>
    </location>
</feature>
<dbReference type="PANTHER" id="PTHR31528">
    <property type="entry name" value="4-AMINO-5-HYDROXYMETHYL-2-METHYLPYRIMIDINE PHOSPHATE SYNTHASE THI11-RELATED"/>
    <property type="match status" value="1"/>
</dbReference>
<reference evidence="2 3" key="1">
    <citation type="submission" date="2019-01" db="EMBL/GenBank/DDBJ databases">
        <title>The draft genome of Rhizobium sp. 24NR.</title>
        <authorList>
            <person name="Liu L."/>
            <person name="Liang L."/>
            <person name="Shi S."/>
            <person name="Xu L."/>
            <person name="Wang X."/>
            <person name="Li L."/>
            <person name="Zhang X."/>
        </authorList>
    </citation>
    <scope>NUCLEOTIDE SEQUENCE [LARGE SCALE GENOMIC DNA]</scope>
    <source>
        <strain evidence="2 3">24NR</strain>
    </source>
</reference>
<evidence type="ECO:0000313" key="3">
    <source>
        <dbReference type="Proteomes" id="UP000287687"/>
    </source>
</evidence>
<sequence>MPPSARVRSAWSQGEAVDRQSRRIDAYRLHRHPQLSADCGRSSRPPTVCSASLLFSLAMFVAADCAQSCALRCFRSSSQTGTCLAILSIGNTKQGNDMHNFTSTRRTILQLGLAAPFVLKARRSFATTPVKFSFSAPFDGSNSPFLLAEKNGWYKEAGLECQFDAGGGSGEAASRTGSGVYDGGTVDINNVAEFNFKNPTAEIKAVYMLYFKSPLCVATLSKSGITKPSDLAGKTVGAAAPDGAYRLFSTYAKTTSVDPSTIKWNMVGLQLREAVLAGGSADAILGFDSTMYFGLVKAGIAPADIRFLYYADAGLDLYGNAIVLSKKFRTTNPEAAKAFVAASARGYQAAAADPKAAIAALKDHSPLINAGLEEEKLRWLVKNQFTTEETKKNGLGGIDTERLSKSMIAVAEGFGLPSVPKSEDLFDASLLPSADIRKLPA</sequence>
<dbReference type="OrthoDB" id="9815602at2"/>
<gene>
    <name evidence="2" type="ORF">EPK99_02140</name>
</gene>
<protein>
    <submittedName>
        <fullName evidence="2">Taurine ABC transporter permease</fullName>
    </submittedName>
</protein>
<name>A0A3S3RP93_9HYPH</name>
<keyword evidence="3" id="KW-1185">Reference proteome</keyword>
<dbReference type="InterPro" id="IPR015168">
    <property type="entry name" value="SsuA/THI5"/>
</dbReference>
<dbReference type="EMBL" id="SBIP01000001">
    <property type="protein sequence ID" value="RWX81152.1"/>
    <property type="molecule type" value="Genomic_DNA"/>
</dbReference>
<accession>A0A3S3RP93</accession>
<evidence type="ECO:0000259" key="1">
    <source>
        <dbReference type="Pfam" id="PF09084"/>
    </source>
</evidence>
<organism evidence="2 3">
    <name type="scientific">Neorhizobium lilium</name>
    <dbReference type="NCBI Taxonomy" id="2503024"/>
    <lineage>
        <taxon>Bacteria</taxon>
        <taxon>Pseudomonadati</taxon>
        <taxon>Pseudomonadota</taxon>
        <taxon>Alphaproteobacteria</taxon>
        <taxon>Hyphomicrobiales</taxon>
        <taxon>Rhizobiaceae</taxon>
        <taxon>Rhizobium/Agrobacterium group</taxon>
        <taxon>Neorhizobium</taxon>
    </lineage>
</organism>
<dbReference type="Proteomes" id="UP000287687">
    <property type="component" value="Unassembled WGS sequence"/>
</dbReference>
<dbReference type="AlphaFoldDB" id="A0A3S3RP93"/>